<dbReference type="KEGG" id="buo:BRPE64_DCDS06720"/>
<geneLocation type="plasmid" evidence="1 2">
    <name>p1</name>
</geneLocation>
<gene>
    <name evidence="1" type="ORF">BRPE64_DCDS06720</name>
</gene>
<organism evidence="1 2">
    <name type="scientific">Caballeronia insecticola</name>
    <dbReference type="NCBI Taxonomy" id="758793"/>
    <lineage>
        <taxon>Bacteria</taxon>
        <taxon>Pseudomonadati</taxon>
        <taxon>Pseudomonadota</taxon>
        <taxon>Betaproteobacteria</taxon>
        <taxon>Burkholderiales</taxon>
        <taxon>Burkholderiaceae</taxon>
        <taxon>Caballeronia</taxon>
    </lineage>
</organism>
<reference evidence="1 2" key="2">
    <citation type="journal article" date="2018" name="Int. J. Syst. Evol. Microbiol.">
        <title>Burkholderia insecticola sp. nov., a gut symbiotic bacterium of the bean bug Riptortus pedestris.</title>
        <authorList>
            <person name="Takeshita K."/>
            <person name="Tamaki H."/>
            <person name="Ohbayashi T."/>
            <person name="Meng X.-Y."/>
            <person name="Sone T."/>
            <person name="Mitani Y."/>
            <person name="Peeters C."/>
            <person name="Kikuchi Y."/>
            <person name="Vandamme P."/>
        </authorList>
    </citation>
    <scope>NUCLEOTIDE SEQUENCE [LARGE SCALE GENOMIC DNA]</scope>
    <source>
        <strain evidence="1">RPE64</strain>
        <plasmid evidence="1 2">p1</plasmid>
    </source>
</reference>
<name>R4WSI8_9BURK</name>
<protein>
    <submittedName>
        <fullName evidence="1">Uncharacterized protein</fullName>
    </submittedName>
</protein>
<keyword evidence="2" id="KW-1185">Reference proteome</keyword>
<sequence>MGPAAWHFYCDEHRDRDDEIGDLVVQLHIPNPLLGQIGITRDDAANVRPRHRAW</sequence>
<proteinExistence type="predicted"/>
<dbReference type="AlphaFoldDB" id="R4WSI8"/>
<accession>R4WSI8</accession>
<reference evidence="1 2" key="1">
    <citation type="journal article" date="2013" name="Genome Announc.">
        <title>Complete Genome Sequence of Burkholderia sp. Strain RPE64, Bacterial Symbiont of the Bean Bug Riptortus pedestris.</title>
        <authorList>
            <person name="Shibata T.F."/>
            <person name="Maeda T."/>
            <person name="Nikoh N."/>
            <person name="Yamaguchi K."/>
            <person name="Oshima K."/>
            <person name="Hattori M."/>
            <person name="Nishiyama T."/>
            <person name="Hasebe M."/>
            <person name="Fukatsu T."/>
            <person name="Kikuchi Y."/>
            <person name="Shigenobu S."/>
        </authorList>
    </citation>
    <scope>NUCLEOTIDE SEQUENCE [LARGE SCALE GENOMIC DNA]</scope>
    <source>
        <plasmid evidence="1 2">p1</plasmid>
    </source>
</reference>
<dbReference type="Proteomes" id="UP000013966">
    <property type="component" value="Plasmid p1"/>
</dbReference>
<dbReference type="EMBL" id="AP013061">
    <property type="protein sequence ID" value="BAN27608.1"/>
    <property type="molecule type" value="Genomic_DNA"/>
</dbReference>
<evidence type="ECO:0000313" key="2">
    <source>
        <dbReference type="Proteomes" id="UP000013966"/>
    </source>
</evidence>
<dbReference type="HOGENOM" id="CLU_3041182_0_0_4"/>
<keyword evidence="1" id="KW-0614">Plasmid</keyword>
<evidence type="ECO:0000313" key="1">
    <source>
        <dbReference type="EMBL" id="BAN27608.1"/>
    </source>
</evidence>